<sequence length="289" mass="32360">MSEVTTSTTPASAPAREDDGYFGPDSVSWKIFSDPATKLGGLAALLLQSLNPNMMRLFDQATESYADPKGREERTGRFLETTIFGDKAHADAAAQSVRRMHAHAVWTDPQTGQTLHADEPAWLNWTHNTLVFGLLRAAEEFGLPLTREEQDAFVKEQHIAAAMVGCDPESLPSTRDELYAYIDEQRHWMALCLPAAEATRTLRKPPLSGNPIAAWTAIIVADGVLYLLPEWARLLIGIEGRPMNLRRASRTTKRLMGLARRNRPYEKIVIEITDRIDTHPYRKVRAKKA</sequence>
<gene>
    <name evidence="3" type="ORF">GCM10017596_27210</name>
</gene>
<dbReference type="GO" id="GO:0016491">
    <property type="term" value="F:oxidoreductase activity"/>
    <property type="evidence" value="ECO:0007669"/>
    <property type="project" value="InterPro"/>
</dbReference>
<dbReference type="Proteomes" id="UP001142325">
    <property type="component" value="Unassembled WGS sequence"/>
</dbReference>
<dbReference type="RefSeq" id="WP_204937815.1">
    <property type="nucleotide sequence ID" value="NZ_BAAAUM010000002.1"/>
</dbReference>
<keyword evidence="4" id="KW-1185">Reference proteome</keyword>
<evidence type="ECO:0000313" key="4">
    <source>
        <dbReference type="Proteomes" id="UP001142325"/>
    </source>
</evidence>
<comment type="caution">
    <text evidence="3">The sequence shown here is derived from an EMBL/GenBank/DDBJ whole genome shotgun (WGS) entry which is preliminary data.</text>
</comment>
<dbReference type="PANTHER" id="PTHR36151">
    <property type="entry name" value="BLR2777 PROTEIN"/>
    <property type="match status" value="1"/>
</dbReference>
<dbReference type="PANTHER" id="PTHR36151:SF3">
    <property type="entry name" value="ER-BOUND OXYGENASE MPAB_MPAB'_RUBBER OXYGENASE CATALYTIC DOMAIN-CONTAINING PROTEIN"/>
    <property type="match status" value="1"/>
</dbReference>
<dbReference type="InterPro" id="IPR018713">
    <property type="entry name" value="MPAB/Lcp_cat_dom"/>
</dbReference>
<evidence type="ECO:0000259" key="2">
    <source>
        <dbReference type="Pfam" id="PF09995"/>
    </source>
</evidence>
<evidence type="ECO:0000313" key="3">
    <source>
        <dbReference type="EMBL" id="GLK03006.1"/>
    </source>
</evidence>
<evidence type="ECO:0000256" key="1">
    <source>
        <dbReference type="SAM" id="MobiDB-lite"/>
    </source>
</evidence>
<accession>A0A9W6MA60</accession>
<reference evidence="3" key="1">
    <citation type="journal article" date="2014" name="Int. J. Syst. Evol. Microbiol.">
        <title>Complete genome sequence of Corynebacterium casei LMG S-19264T (=DSM 44701T), isolated from a smear-ripened cheese.</title>
        <authorList>
            <consortium name="US DOE Joint Genome Institute (JGI-PGF)"/>
            <person name="Walter F."/>
            <person name="Albersmeier A."/>
            <person name="Kalinowski J."/>
            <person name="Ruckert C."/>
        </authorList>
    </citation>
    <scope>NUCLEOTIDE SEQUENCE</scope>
    <source>
        <strain evidence="3">VKM Ac-1958</strain>
    </source>
</reference>
<feature type="region of interest" description="Disordered" evidence="1">
    <location>
        <begin position="1"/>
        <end position="20"/>
    </location>
</feature>
<reference evidence="3" key="2">
    <citation type="submission" date="2023-01" db="EMBL/GenBank/DDBJ databases">
        <authorList>
            <person name="Sun Q."/>
            <person name="Evtushenko L."/>
        </authorList>
    </citation>
    <scope>NUCLEOTIDE SEQUENCE</scope>
    <source>
        <strain evidence="3">VKM Ac-1958</strain>
    </source>
</reference>
<proteinExistence type="predicted"/>
<dbReference type="EMBL" id="BSET01000002">
    <property type="protein sequence ID" value="GLK03006.1"/>
    <property type="molecule type" value="Genomic_DNA"/>
</dbReference>
<dbReference type="Pfam" id="PF09995">
    <property type="entry name" value="MPAB_Lcp_cat"/>
    <property type="match status" value="1"/>
</dbReference>
<name>A0A9W6MA60_9MICO</name>
<feature type="domain" description="ER-bound oxygenase mpaB/mpaB'/Rubber oxygenase catalytic" evidence="2">
    <location>
        <begin position="29"/>
        <end position="260"/>
    </location>
</feature>
<protein>
    <recommendedName>
        <fullName evidence="2">ER-bound oxygenase mpaB/mpaB'/Rubber oxygenase catalytic domain-containing protein</fullName>
    </recommendedName>
</protein>
<organism evidence="3 4">
    <name type="scientific">Microbacterium keratanolyticum</name>
    <dbReference type="NCBI Taxonomy" id="67574"/>
    <lineage>
        <taxon>Bacteria</taxon>
        <taxon>Bacillati</taxon>
        <taxon>Actinomycetota</taxon>
        <taxon>Actinomycetes</taxon>
        <taxon>Micrococcales</taxon>
        <taxon>Microbacteriaceae</taxon>
        <taxon>Microbacterium</taxon>
    </lineage>
</organism>
<feature type="compositionally biased region" description="Low complexity" evidence="1">
    <location>
        <begin position="1"/>
        <end position="14"/>
    </location>
</feature>
<dbReference type="AlphaFoldDB" id="A0A9W6MA60"/>